<dbReference type="InterPro" id="IPR036779">
    <property type="entry name" value="LysM_dom_sf"/>
</dbReference>
<evidence type="ECO:0000313" key="3">
    <source>
        <dbReference type="EMBL" id="MDN4597078.1"/>
    </source>
</evidence>
<proteinExistence type="predicted"/>
<dbReference type="CDD" id="cd00118">
    <property type="entry name" value="LysM"/>
    <property type="match status" value="1"/>
</dbReference>
<reference evidence="3" key="1">
    <citation type="submission" date="2023-03" db="EMBL/GenBank/DDBJ databases">
        <title>MT1 and MT2 Draft Genomes of Novel Species.</title>
        <authorList>
            <person name="Venkateswaran K."/>
        </authorList>
    </citation>
    <scope>NUCLEOTIDE SEQUENCE</scope>
    <source>
        <strain evidence="3">F6_8S_P_1A</strain>
    </source>
</reference>
<dbReference type="Proteomes" id="UP001174210">
    <property type="component" value="Unassembled WGS sequence"/>
</dbReference>
<accession>A0ABT8IW82</accession>
<keyword evidence="2" id="KW-0732">Signal</keyword>
<evidence type="ECO:0000313" key="4">
    <source>
        <dbReference type="Proteomes" id="UP001174210"/>
    </source>
</evidence>
<organism evidence="3 4">
    <name type="scientific">Leifsonia virtsii</name>
    <dbReference type="NCBI Taxonomy" id="3035915"/>
    <lineage>
        <taxon>Bacteria</taxon>
        <taxon>Bacillati</taxon>
        <taxon>Actinomycetota</taxon>
        <taxon>Actinomycetes</taxon>
        <taxon>Micrococcales</taxon>
        <taxon>Microbacteriaceae</taxon>
        <taxon>Leifsonia</taxon>
    </lineage>
</organism>
<dbReference type="Gene3D" id="3.10.350.10">
    <property type="entry name" value="LysM domain"/>
    <property type="match status" value="1"/>
</dbReference>
<feature type="compositionally biased region" description="Pro residues" evidence="1">
    <location>
        <begin position="72"/>
        <end position="83"/>
    </location>
</feature>
<feature type="signal peptide" evidence="2">
    <location>
        <begin position="1"/>
        <end position="31"/>
    </location>
</feature>
<dbReference type="InterPro" id="IPR018392">
    <property type="entry name" value="LysM"/>
</dbReference>
<evidence type="ECO:0000256" key="1">
    <source>
        <dbReference type="SAM" id="MobiDB-lite"/>
    </source>
</evidence>
<gene>
    <name evidence="3" type="ORF">P5G59_07990</name>
</gene>
<feature type="compositionally biased region" description="Pro residues" evidence="1">
    <location>
        <begin position="54"/>
        <end position="63"/>
    </location>
</feature>
<feature type="compositionally biased region" description="Low complexity" evidence="1">
    <location>
        <begin position="38"/>
        <end position="53"/>
    </location>
</feature>
<name>A0ABT8IW82_9MICO</name>
<feature type="region of interest" description="Disordered" evidence="1">
    <location>
        <begin position="31"/>
        <end position="83"/>
    </location>
</feature>
<dbReference type="PROSITE" id="PS51257">
    <property type="entry name" value="PROKAR_LIPOPROTEIN"/>
    <property type="match status" value="1"/>
</dbReference>
<protein>
    <submittedName>
        <fullName evidence="3">LysM domain-containing protein</fullName>
    </submittedName>
</protein>
<dbReference type="RefSeq" id="WP_301217706.1">
    <property type="nucleotide sequence ID" value="NZ_JAROCB010000002.1"/>
</dbReference>
<comment type="caution">
    <text evidence="3">The sequence shown here is derived from an EMBL/GenBank/DDBJ whole genome shotgun (WGS) entry which is preliminary data.</text>
</comment>
<feature type="chain" id="PRO_5045055053" evidence="2">
    <location>
        <begin position="32"/>
        <end position="303"/>
    </location>
</feature>
<dbReference type="EMBL" id="JAROCB010000002">
    <property type="protein sequence ID" value="MDN4597078.1"/>
    <property type="molecule type" value="Genomic_DNA"/>
</dbReference>
<sequence length="303" mass="30212">MRAGGRSTVIVAAAAVALVALSGCAPTAAKALGHTRPHTPATQTARATPTAPASSPPPSPAQPLPSSGSPAPAAPSAPPAPAPFITPVPAGTVVAQGDVASPKGSIHFHYRMVSDGDDTYSAQYSNFTDTAPIPISVTLLDTPPRVGDGVTYHGVGDHVLGGPTSTVAAPSSANIGTAPSSLVALVTYSSVAAADADSVPVELGPDKVLAVTTVHWSVPARQTNVHPVDGGARPLAGGDITATTASGAPKSYRVGHGDLPAEVADRFGITLQDLKWLNPGSGAFDADGNLYEDAVLNLDPEAL</sequence>
<keyword evidence="4" id="KW-1185">Reference proteome</keyword>
<evidence type="ECO:0000256" key="2">
    <source>
        <dbReference type="SAM" id="SignalP"/>
    </source>
</evidence>